<evidence type="ECO:0000256" key="2">
    <source>
        <dbReference type="ARBA" id="ARBA00022840"/>
    </source>
</evidence>
<dbReference type="InterPro" id="IPR029047">
    <property type="entry name" value="HSP70_peptide-bd_sf"/>
</dbReference>
<dbReference type="Gene3D" id="3.90.640.10">
    <property type="entry name" value="Actin, Chain A, domain 4"/>
    <property type="match status" value="1"/>
</dbReference>
<dbReference type="PANTHER" id="PTHR19375">
    <property type="entry name" value="HEAT SHOCK PROTEIN 70KDA"/>
    <property type="match status" value="1"/>
</dbReference>
<protein>
    <submittedName>
        <fullName evidence="4">Putative heat shock protein-70</fullName>
    </submittedName>
</protein>
<evidence type="ECO:0000313" key="4">
    <source>
        <dbReference type="EMBL" id="AOS89881.1"/>
    </source>
</evidence>
<dbReference type="Pfam" id="PF00012">
    <property type="entry name" value="HSP70"/>
    <property type="match status" value="1"/>
</dbReference>
<keyword evidence="4" id="KW-0346">Stress response</keyword>
<sequence length="599" mass="65179">MVVFGLDFGTTFSTVCVYKDGRVFSFKQNNSAYIPTYLYLFSDSNHMTFGYEAESLMGNEKVKGSFFRDLKRWVGCDSSNLDEYLDRLKPHYSVRLIKIGSGLNDTVSIGNFGGTVKSECHLPGLIASFIKAVVSCAEGAFACTCTGVVCSVPANYDSVQRNFTDQCVSLSGYQCVYMVNEPSAAALSTCNAINKKSANLAVYDFGGGTFDVSIISYRNNTFVVRASGGDLNLGGRDVDRAFLTHLFSLTSLEPDLTLDISNLKESLSKTDAEIVYTLRGIDGRREDVRVNKNMLASVMLPYVNRTLKILDSTLKSYAKSMNESARLKCDLVLIGGSSYLPGLTEVLGKHQSIDRVLRVPDPRAAVAVGCALYSSCLSGLGGLLLIDCAAHTIAIADKSCHQIICAPAGAPIPFSGTTPLYLARANKNSQRQVAVFEGEYVKCPKNRKICGANIRFFDIGVTSVSYAPITFYMDVSISSVGAISFVVRGPEGKQVSLTGTPAYNFSSVILGSRSVRELHISLSNKVFLGLLLHRKTDRRLLFTKDEAIRYAQSIDVADVLKEYKSYAAGALPPDEDVEPLLGKSVQKILRGSRLEEIPL</sequence>
<dbReference type="EMBL" id="KX774192">
    <property type="protein sequence ID" value="AOS89881.1"/>
    <property type="molecule type" value="Genomic_RNA"/>
</dbReference>
<keyword evidence="2 3" id="KW-0067">ATP-binding</keyword>
<dbReference type="SUPFAM" id="SSF53067">
    <property type="entry name" value="Actin-like ATPase domain"/>
    <property type="match status" value="2"/>
</dbReference>
<name>A0A1I7PJF1_9CLOS</name>
<dbReference type="PRINTS" id="PR00301">
    <property type="entry name" value="HEATSHOCK70"/>
</dbReference>
<evidence type="ECO:0000256" key="1">
    <source>
        <dbReference type="ARBA" id="ARBA00022741"/>
    </source>
</evidence>
<proteinExistence type="inferred from homology"/>
<evidence type="ECO:0000256" key="3">
    <source>
        <dbReference type="RuleBase" id="RU003322"/>
    </source>
</evidence>
<dbReference type="GO" id="GO:0140662">
    <property type="term" value="F:ATP-dependent protein folding chaperone"/>
    <property type="evidence" value="ECO:0007669"/>
    <property type="project" value="InterPro"/>
</dbReference>
<dbReference type="PROSITE" id="PS00329">
    <property type="entry name" value="HSP70_2"/>
    <property type="match status" value="1"/>
</dbReference>
<dbReference type="SUPFAM" id="SSF100920">
    <property type="entry name" value="Heat shock protein 70kD (HSP70), peptide-binding domain"/>
    <property type="match status" value="1"/>
</dbReference>
<dbReference type="InterPro" id="IPR018181">
    <property type="entry name" value="Heat_shock_70_CS"/>
</dbReference>
<dbReference type="InterPro" id="IPR043129">
    <property type="entry name" value="ATPase_NBD"/>
</dbReference>
<reference evidence="4" key="1">
    <citation type="submission" date="2016-08" db="EMBL/GenBank/DDBJ databases">
        <title>Molecular characterization of the complete genomes of Brazilian isolates of grapevine leafroll-associated viruses.</title>
        <authorList>
            <person name="Fajardo T.V.M."/>
            <person name="Nickel O."/>
        </authorList>
    </citation>
    <scope>NUCLEOTIDE SEQUENCE</scope>
    <source>
        <strain evidence="4">ISA-BR</strain>
    </source>
</reference>
<dbReference type="GO" id="GO:0005524">
    <property type="term" value="F:ATP binding"/>
    <property type="evidence" value="ECO:0007669"/>
    <property type="project" value="UniProtKB-KW"/>
</dbReference>
<keyword evidence="1 3" id="KW-0547">Nucleotide-binding</keyword>
<organism evidence="4">
    <name type="scientific">Grapevine leafroll-associated virus 2</name>
    <dbReference type="NCBI Taxonomy" id="64003"/>
    <lineage>
        <taxon>Viruses</taxon>
        <taxon>Riboviria</taxon>
        <taxon>Orthornavirae</taxon>
        <taxon>Kitrinoviricota</taxon>
        <taxon>Alsuviricetes</taxon>
        <taxon>Martellivirales</taxon>
        <taxon>Closteroviridae</taxon>
        <taxon>Closterovirus</taxon>
        <taxon>Closterovirus vitis</taxon>
    </lineage>
</organism>
<dbReference type="Gene3D" id="3.30.420.40">
    <property type="match status" value="2"/>
</dbReference>
<comment type="similarity">
    <text evidence="3">Belongs to the heat shock protein 70 family.</text>
</comment>
<accession>A0A1I7PJF1</accession>
<dbReference type="InterPro" id="IPR013126">
    <property type="entry name" value="Hsp_70_fam"/>
</dbReference>